<dbReference type="RefSeq" id="WP_346033544.1">
    <property type="nucleotide sequence ID" value="NZ_BAABHV010000021.1"/>
</dbReference>
<dbReference type="CDD" id="cd04301">
    <property type="entry name" value="NAT_SF"/>
    <property type="match status" value="1"/>
</dbReference>
<reference evidence="5" key="1">
    <citation type="journal article" date="2019" name="Int. J. Syst. Evol. Microbiol.">
        <title>The Global Catalogue of Microorganisms (GCM) 10K type strain sequencing project: providing services to taxonomists for standard genome sequencing and annotation.</title>
        <authorList>
            <consortium name="The Broad Institute Genomics Platform"/>
            <consortium name="The Broad Institute Genome Sequencing Center for Infectious Disease"/>
            <person name="Wu L."/>
            <person name="Ma J."/>
        </authorList>
    </citation>
    <scope>NUCLEOTIDE SEQUENCE [LARGE SCALE GENOMIC DNA]</scope>
    <source>
        <strain evidence="5">JCM 18014</strain>
    </source>
</reference>
<comment type="caution">
    <text evidence="4">The sequence shown here is derived from an EMBL/GenBank/DDBJ whole genome shotgun (WGS) entry which is preliminary data.</text>
</comment>
<dbReference type="InterPro" id="IPR016181">
    <property type="entry name" value="Acyl_CoA_acyltransferase"/>
</dbReference>
<evidence type="ECO:0000313" key="5">
    <source>
        <dbReference type="Proteomes" id="UP001500518"/>
    </source>
</evidence>
<dbReference type="Proteomes" id="UP001500518">
    <property type="component" value="Unassembled WGS sequence"/>
</dbReference>
<accession>A0ABP9KLT5</accession>
<dbReference type="SUPFAM" id="SSF55729">
    <property type="entry name" value="Acyl-CoA N-acyltransferases (Nat)"/>
    <property type="match status" value="1"/>
</dbReference>
<dbReference type="Pfam" id="PF00583">
    <property type="entry name" value="Acetyltransf_1"/>
    <property type="match status" value="1"/>
</dbReference>
<proteinExistence type="predicted"/>
<gene>
    <name evidence="4" type="ORF">GCM10023208_26960</name>
</gene>
<dbReference type="PANTHER" id="PTHR43877">
    <property type="entry name" value="AMINOALKYLPHOSPHONATE N-ACETYLTRANSFERASE-RELATED-RELATED"/>
    <property type="match status" value="1"/>
</dbReference>
<dbReference type="PROSITE" id="PS51186">
    <property type="entry name" value="GNAT"/>
    <property type="match status" value="1"/>
</dbReference>
<keyword evidence="5" id="KW-1185">Reference proteome</keyword>
<dbReference type="Gene3D" id="3.40.630.30">
    <property type="match status" value="1"/>
</dbReference>
<evidence type="ECO:0000259" key="3">
    <source>
        <dbReference type="PROSITE" id="PS51186"/>
    </source>
</evidence>
<evidence type="ECO:0000256" key="2">
    <source>
        <dbReference type="ARBA" id="ARBA00023315"/>
    </source>
</evidence>
<feature type="domain" description="N-acetyltransferase" evidence="3">
    <location>
        <begin position="4"/>
        <end position="153"/>
    </location>
</feature>
<evidence type="ECO:0000256" key="1">
    <source>
        <dbReference type="ARBA" id="ARBA00022679"/>
    </source>
</evidence>
<dbReference type="EMBL" id="BAABHV010000021">
    <property type="protein sequence ID" value="GAA5059534.1"/>
    <property type="molecule type" value="Genomic_DNA"/>
</dbReference>
<dbReference type="InterPro" id="IPR050832">
    <property type="entry name" value="Bact_Acetyltransf"/>
</dbReference>
<sequence>MTALTYRDAKPADLPFIASLGDSDEVAAARDPAREGIAEEQRKALAAITADPNHRLLVVERGGKPVGSFQLSFIPGVSRQGAWRGQIESVRVASAMRGKGVGEEMMRWAIDRCAEKGCGVVQLTSDRQRDAAHRFYERLGFKPTHTGFKMKLL</sequence>
<name>A0ABP9KLT5_9SPHN</name>
<dbReference type="InterPro" id="IPR000182">
    <property type="entry name" value="GNAT_dom"/>
</dbReference>
<keyword evidence="1" id="KW-0808">Transferase</keyword>
<evidence type="ECO:0000313" key="4">
    <source>
        <dbReference type="EMBL" id="GAA5059534.1"/>
    </source>
</evidence>
<keyword evidence="2" id="KW-0012">Acyltransferase</keyword>
<organism evidence="4 5">
    <name type="scientific">Erythrobacter westpacificensis</name>
    <dbReference type="NCBI Taxonomy" id="1055231"/>
    <lineage>
        <taxon>Bacteria</taxon>
        <taxon>Pseudomonadati</taxon>
        <taxon>Pseudomonadota</taxon>
        <taxon>Alphaproteobacteria</taxon>
        <taxon>Sphingomonadales</taxon>
        <taxon>Erythrobacteraceae</taxon>
        <taxon>Erythrobacter/Porphyrobacter group</taxon>
        <taxon>Erythrobacter</taxon>
    </lineage>
</organism>
<protein>
    <submittedName>
        <fullName evidence="4">GNAT family N-acetyltransferase</fullName>
    </submittedName>
</protein>